<evidence type="ECO:0000313" key="1">
    <source>
        <dbReference type="EMBL" id="KRR11540.1"/>
    </source>
</evidence>
<dbReference type="AlphaFoldDB" id="A0A0R3LUC1"/>
<proteinExistence type="predicted"/>
<organism evidence="1 2">
    <name type="scientific">Bradyrhizobium valentinum</name>
    <dbReference type="NCBI Taxonomy" id="1518501"/>
    <lineage>
        <taxon>Bacteria</taxon>
        <taxon>Pseudomonadati</taxon>
        <taxon>Pseudomonadota</taxon>
        <taxon>Alphaproteobacteria</taxon>
        <taxon>Hyphomicrobiales</taxon>
        <taxon>Nitrobacteraceae</taxon>
        <taxon>Bradyrhizobium</taxon>
    </lineage>
</organism>
<protein>
    <submittedName>
        <fullName evidence="1">Uncharacterized protein</fullName>
    </submittedName>
</protein>
<evidence type="ECO:0000313" key="2">
    <source>
        <dbReference type="Proteomes" id="UP000051913"/>
    </source>
</evidence>
<comment type="caution">
    <text evidence="1">The sequence shown here is derived from an EMBL/GenBank/DDBJ whole genome shotgun (WGS) entry which is preliminary data.</text>
</comment>
<dbReference type="EMBL" id="LLXX01000038">
    <property type="protein sequence ID" value="KRR11540.1"/>
    <property type="molecule type" value="Genomic_DNA"/>
</dbReference>
<sequence>MRPIGKAEIDKMLDGRGRRYPATVYVHFTIARLYRIAAREFYQGTSKSEQAARLRSDTLRYQAGAFRRQVGPACADRHRGKIEEVCHLILRLRDRVPSARTIRRWL</sequence>
<dbReference type="RefSeq" id="WP_057849571.1">
    <property type="nucleotide sequence ID" value="NZ_LLXX01000038.1"/>
</dbReference>
<gene>
    <name evidence="1" type="ORF">CP49_18060</name>
</gene>
<name>A0A0R3LUC1_9BRAD</name>
<reference evidence="1 2" key="1">
    <citation type="submission" date="2014-03" db="EMBL/GenBank/DDBJ databases">
        <title>Bradyrhizobium valentinum sp. nov., isolated from effective nodules of Lupinus mariae-josephae, a lupine endemic of basic-lime soils in Eastern Spain.</title>
        <authorList>
            <person name="Duran D."/>
            <person name="Rey L."/>
            <person name="Navarro A."/>
            <person name="Busquets A."/>
            <person name="Imperial J."/>
            <person name="Ruiz-Argueso T."/>
        </authorList>
    </citation>
    <scope>NUCLEOTIDE SEQUENCE [LARGE SCALE GENOMIC DNA]</scope>
    <source>
        <strain evidence="1 2">LmjM3</strain>
    </source>
</reference>
<accession>A0A0R3LUC1</accession>
<keyword evidence="2" id="KW-1185">Reference proteome</keyword>
<dbReference type="Proteomes" id="UP000051913">
    <property type="component" value="Unassembled WGS sequence"/>
</dbReference>